<evidence type="ECO:0000313" key="1">
    <source>
        <dbReference type="EMBL" id="QCT70547.1"/>
    </source>
</evidence>
<name>A0A4P9C5A0_EUBML</name>
<keyword evidence="2" id="KW-1185">Reference proteome</keyword>
<gene>
    <name evidence="1" type="ORF">CPZ25_004160</name>
</gene>
<protein>
    <submittedName>
        <fullName evidence="1">Uncharacterized protein</fullName>
    </submittedName>
</protein>
<organism evidence="1 2">
    <name type="scientific">Eubacterium maltosivorans</name>
    <dbReference type="NCBI Taxonomy" id="2041044"/>
    <lineage>
        <taxon>Bacteria</taxon>
        <taxon>Bacillati</taxon>
        <taxon>Bacillota</taxon>
        <taxon>Clostridia</taxon>
        <taxon>Eubacteriales</taxon>
        <taxon>Eubacteriaceae</taxon>
        <taxon>Eubacterium</taxon>
    </lineage>
</organism>
<accession>A0A4P9C5A0</accession>
<reference evidence="1 2" key="1">
    <citation type="submission" date="2018-05" db="EMBL/GenBank/DDBJ databases">
        <title>Genome comparison of Eubacterium sp.</title>
        <authorList>
            <person name="Feng Y."/>
            <person name="Sanchez-Andrea I."/>
            <person name="Stams A.J.M."/>
            <person name="De Vos W.M."/>
        </authorList>
    </citation>
    <scope>NUCLEOTIDE SEQUENCE [LARGE SCALE GENOMIC DNA]</scope>
    <source>
        <strain evidence="1 2">YI</strain>
    </source>
</reference>
<proteinExistence type="predicted"/>
<evidence type="ECO:0000313" key="2">
    <source>
        <dbReference type="Proteomes" id="UP000218387"/>
    </source>
</evidence>
<sequence>MSLTASPVIFWNTFAMKKKTKYKKPHGHRKQQCPCGFYLIENNTIIYLLNQKFSEIVFKGTMFSNPFFKLFKNIMCYKKICCQHKKKHK</sequence>
<dbReference type="KEGG" id="emt:CPZ25_004160"/>
<dbReference type="AlphaFoldDB" id="A0A4P9C5A0"/>
<dbReference type="EMBL" id="CP029487">
    <property type="protein sequence ID" value="QCT70547.1"/>
    <property type="molecule type" value="Genomic_DNA"/>
</dbReference>
<dbReference type="Proteomes" id="UP000218387">
    <property type="component" value="Chromosome"/>
</dbReference>